<keyword evidence="1 6" id="KW-0963">Cytoplasm</keyword>
<feature type="binding site" evidence="6">
    <location>
        <position position="148"/>
    </location>
    <ligand>
        <name>S-adenosyl-L-methionine</name>
        <dbReference type="ChEBI" id="CHEBI:59789"/>
    </ligand>
</feature>
<dbReference type="Proteomes" id="UP000284177">
    <property type="component" value="Unassembled WGS sequence"/>
</dbReference>
<dbReference type="EC" id="2.1.1.-" evidence="6"/>
<comment type="function">
    <text evidence="6">Specifically methylates the N7 position of a guanine in 16S rRNA.</text>
</comment>
<name>A0A419T1S6_9FIRM</name>
<keyword evidence="4 6" id="KW-0808">Transferase</keyword>
<organism evidence="7 8">
    <name type="scientific">Thermohalobacter berrensis</name>
    <dbReference type="NCBI Taxonomy" id="99594"/>
    <lineage>
        <taxon>Bacteria</taxon>
        <taxon>Bacillati</taxon>
        <taxon>Bacillota</taxon>
        <taxon>Tissierellia</taxon>
        <taxon>Tissierellales</taxon>
        <taxon>Thermohalobacteraceae</taxon>
        <taxon>Thermohalobacter</taxon>
    </lineage>
</organism>
<comment type="caution">
    <text evidence="7">The sequence shown here is derived from an EMBL/GenBank/DDBJ whole genome shotgun (WGS) entry which is preliminary data.</text>
</comment>
<dbReference type="FunFam" id="3.40.50.150:FF:000041">
    <property type="entry name" value="Ribosomal RNA small subunit methyltransferase G"/>
    <property type="match status" value="1"/>
</dbReference>
<gene>
    <name evidence="6" type="primary">rsmG</name>
    <name evidence="7" type="ORF">BET03_12865</name>
</gene>
<comment type="subcellular location">
    <subcellularLocation>
        <location evidence="6">Cytoplasm</location>
    </subcellularLocation>
</comment>
<dbReference type="AlphaFoldDB" id="A0A419T1S6"/>
<dbReference type="InterPro" id="IPR029063">
    <property type="entry name" value="SAM-dependent_MTases_sf"/>
</dbReference>
<accession>A0A419T1S6</accession>
<evidence type="ECO:0000256" key="4">
    <source>
        <dbReference type="ARBA" id="ARBA00022679"/>
    </source>
</evidence>
<dbReference type="PANTHER" id="PTHR31760:SF0">
    <property type="entry name" value="S-ADENOSYL-L-METHIONINE-DEPENDENT METHYLTRANSFERASES SUPERFAMILY PROTEIN"/>
    <property type="match status" value="1"/>
</dbReference>
<comment type="similarity">
    <text evidence="6">Belongs to the methyltransferase superfamily. RNA methyltransferase RsmG family.</text>
</comment>
<dbReference type="RefSeq" id="WP_120169490.1">
    <property type="nucleotide sequence ID" value="NZ_MCIB01000021.1"/>
</dbReference>
<dbReference type="Pfam" id="PF02527">
    <property type="entry name" value="GidB"/>
    <property type="match status" value="1"/>
</dbReference>
<dbReference type="CDD" id="cd02440">
    <property type="entry name" value="AdoMet_MTases"/>
    <property type="match status" value="1"/>
</dbReference>
<feature type="binding site" evidence="6">
    <location>
        <begin position="129"/>
        <end position="130"/>
    </location>
    <ligand>
        <name>S-adenosyl-L-methionine</name>
        <dbReference type="ChEBI" id="CHEBI:59789"/>
    </ligand>
</feature>
<keyword evidence="3 6" id="KW-0489">Methyltransferase</keyword>
<dbReference type="PIRSF" id="PIRSF003078">
    <property type="entry name" value="GidB"/>
    <property type="match status" value="1"/>
</dbReference>
<dbReference type="SUPFAM" id="SSF53335">
    <property type="entry name" value="S-adenosyl-L-methionine-dependent methyltransferases"/>
    <property type="match status" value="1"/>
</dbReference>
<feature type="binding site" evidence="6">
    <location>
        <position position="83"/>
    </location>
    <ligand>
        <name>S-adenosyl-L-methionine</name>
        <dbReference type="ChEBI" id="CHEBI:59789"/>
    </ligand>
</feature>
<dbReference type="OrthoDB" id="9808773at2"/>
<keyword evidence="5 6" id="KW-0949">S-adenosyl-L-methionine</keyword>
<keyword evidence="2 6" id="KW-0698">rRNA processing</keyword>
<evidence type="ECO:0000256" key="5">
    <source>
        <dbReference type="ARBA" id="ARBA00022691"/>
    </source>
</evidence>
<dbReference type="HAMAP" id="MF_00074">
    <property type="entry name" value="16SrRNA_methyltr_G"/>
    <property type="match status" value="1"/>
</dbReference>
<reference evidence="7 8" key="1">
    <citation type="submission" date="2016-08" db="EMBL/GenBank/DDBJ databases">
        <title>Novel Firmicutes and Novel Genomes.</title>
        <authorList>
            <person name="Poppleton D.I."/>
            <person name="Gribaldo S."/>
        </authorList>
    </citation>
    <scope>NUCLEOTIDE SEQUENCE [LARGE SCALE GENOMIC DNA]</scope>
    <source>
        <strain evidence="7 8">CTT3</strain>
    </source>
</reference>
<dbReference type="InterPro" id="IPR003682">
    <property type="entry name" value="rRNA_ssu_MeTfrase_G"/>
</dbReference>
<evidence type="ECO:0000313" key="7">
    <source>
        <dbReference type="EMBL" id="RKD31378.1"/>
    </source>
</evidence>
<dbReference type="NCBIfam" id="TIGR00138">
    <property type="entry name" value="rsmG_gidB"/>
    <property type="match status" value="1"/>
</dbReference>
<dbReference type="GO" id="GO:0005829">
    <property type="term" value="C:cytosol"/>
    <property type="evidence" value="ECO:0007669"/>
    <property type="project" value="TreeGrafter"/>
</dbReference>
<comment type="caution">
    <text evidence="6">Lacks conserved residue(s) required for the propagation of feature annotation.</text>
</comment>
<feature type="binding site" evidence="6">
    <location>
        <position position="78"/>
    </location>
    <ligand>
        <name>S-adenosyl-L-methionine</name>
        <dbReference type="ChEBI" id="CHEBI:59789"/>
    </ligand>
</feature>
<evidence type="ECO:0000313" key="8">
    <source>
        <dbReference type="Proteomes" id="UP000284177"/>
    </source>
</evidence>
<dbReference type="Gene3D" id="3.40.50.150">
    <property type="entry name" value="Vaccinia Virus protein VP39"/>
    <property type="match status" value="1"/>
</dbReference>
<evidence type="ECO:0000256" key="1">
    <source>
        <dbReference type="ARBA" id="ARBA00022490"/>
    </source>
</evidence>
<protein>
    <recommendedName>
        <fullName evidence="6">Ribosomal RNA small subunit methyltransferase G</fullName>
        <ecNumber evidence="6">2.1.1.-</ecNumber>
    </recommendedName>
    <alternativeName>
        <fullName evidence="6">16S rRNA 7-methylguanosine methyltransferase</fullName>
        <shortName evidence="6">16S rRNA m7G methyltransferase</shortName>
    </alternativeName>
</protein>
<evidence type="ECO:0000256" key="2">
    <source>
        <dbReference type="ARBA" id="ARBA00022552"/>
    </source>
</evidence>
<sequence length="238" mass="26905">MTNVDTLIEGLKKLDISIDDNKVNKFKLYKQLLKEWNEKINITAITDDKEIDIKHFLDSMTVVKTGYIKEGLKVIDIGTGGGFPGIPVKIIKEDIDLVLLDSLNKRIKFLDDVIFKLDLKNVKTIHGRAEDYGKESQYREQFDIAVSRAVASLNILLEYCLPFVKVGGYFIAMKGPDVEGEINEAQKALEVLGGSLEEKFKIDIPFSELSHTLLIIKKVSQTPTKYPRKPGKPKKRPL</sequence>
<evidence type="ECO:0000256" key="6">
    <source>
        <dbReference type="HAMAP-Rule" id="MF_00074"/>
    </source>
</evidence>
<evidence type="ECO:0000256" key="3">
    <source>
        <dbReference type="ARBA" id="ARBA00022603"/>
    </source>
</evidence>
<keyword evidence="8" id="KW-1185">Reference proteome</keyword>
<dbReference type="PANTHER" id="PTHR31760">
    <property type="entry name" value="S-ADENOSYL-L-METHIONINE-DEPENDENT METHYLTRANSFERASES SUPERFAMILY PROTEIN"/>
    <property type="match status" value="1"/>
</dbReference>
<proteinExistence type="inferred from homology"/>
<dbReference type="GO" id="GO:0070043">
    <property type="term" value="F:rRNA (guanine-N7-)-methyltransferase activity"/>
    <property type="evidence" value="ECO:0007669"/>
    <property type="project" value="UniProtKB-UniRule"/>
</dbReference>
<dbReference type="EMBL" id="MCIB01000021">
    <property type="protein sequence ID" value="RKD31378.1"/>
    <property type="molecule type" value="Genomic_DNA"/>
</dbReference>